<name>A0A455VGZ5_9GAMM</name>
<sequence length="39" mass="4489">MTASRSVWIVMALSGWSEKAQLTIFLERESMTITKFNQP</sequence>
<gene>
    <name evidence="1" type="ORF">SSYIS1_21020</name>
</gene>
<dbReference type="AlphaFoldDB" id="A0A455VGZ5"/>
<organism evidence="1 2">
    <name type="scientific">Serratia symbiotica</name>
    <dbReference type="NCBI Taxonomy" id="138074"/>
    <lineage>
        <taxon>Bacteria</taxon>
        <taxon>Pseudomonadati</taxon>
        <taxon>Pseudomonadota</taxon>
        <taxon>Gammaproteobacteria</taxon>
        <taxon>Enterobacterales</taxon>
        <taxon>Yersiniaceae</taxon>
        <taxon>Serratia</taxon>
    </lineage>
</organism>
<accession>A0A455VGZ5</accession>
<dbReference type="Proteomes" id="UP000324392">
    <property type="component" value="Chromosome"/>
</dbReference>
<evidence type="ECO:0000313" key="1">
    <source>
        <dbReference type="EMBL" id="BBI92399.1"/>
    </source>
</evidence>
<proteinExistence type="predicted"/>
<protein>
    <submittedName>
        <fullName evidence="1">Uncharacterized protein</fullName>
    </submittedName>
</protein>
<reference evidence="1 2" key="1">
    <citation type="submission" date="2019-03" db="EMBL/GenBank/DDBJ databases">
        <title>The genome sequence of Candidatus Serratia symbiotica strain IS.</title>
        <authorList>
            <person name="Nikoh N."/>
            <person name="Koga R."/>
            <person name="Oshima K."/>
            <person name="Hattori M."/>
            <person name="Fukatsu T."/>
        </authorList>
    </citation>
    <scope>NUCLEOTIDE SEQUENCE [LARGE SCALE GENOMIC DNA]</scope>
    <source>
        <strain evidence="1 2">IS</strain>
    </source>
</reference>
<evidence type="ECO:0000313" key="2">
    <source>
        <dbReference type="Proteomes" id="UP000324392"/>
    </source>
</evidence>
<dbReference type="EMBL" id="AP019531">
    <property type="protein sequence ID" value="BBI92399.1"/>
    <property type="molecule type" value="Genomic_DNA"/>
</dbReference>